<evidence type="ECO:0000313" key="4">
    <source>
        <dbReference type="Proteomes" id="UP000076881"/>
    </source>
</evidence>
<dbReference type="AlphaFoldDB" id="A0A168G9Y0"/>
<organism evidence="3 4">
    <name type="scientific">Akanthomyces lecanii RCEF 1005</name>
    <dbReference type="NCBI Taxonomy" id="1081108"/>
    <lineage>
        <taxon>Eukaryota</taxon>
        <taxon>Fungi</taxon>
        <taxon>Dikarya</taxon>
        <taxon>Ascomycota</taxon>
        <taxon>Pezizomycotina</taxon>
        <taxon>Sordariomycetes</taxon>
        <taxon>Hypocreomycetidae</taxon>
        <taxon>Hypocreales</taxon>
        <taxon>Cordycipitaceae</taxon>
        <taxon>Akanthomyces</taxon>
        <taxon>Cordyceps confragosa</taxon>
    </lineage>
</organism>
<proteinExistence type="predicted"/>
<dbReference type="Gene3D" id="3.20.20.80">
    <property type="entry name" value="Glycosidases"/>
    <property type="match status" value="1"/>
</dbReference>
<protein>
    <recommendedName>
        <fullName evidence="2">Beta-glucuronidase C-terminal domain-containing protein</fullName>
    </recommendedName>
</protein>
<dbReference type="Gene3D" id="2.60.40.1180">
    <property type="entry name" value="Golgi alpha-mannosidase II"/>
    <property type="match status" value="1"/>
</dbReference>
<keyword evidence="1" id="KW-0732">Signal</keyword>
<dbReference type="InterPro" id="IPR052974">
    <property type="entry name" value="GH79_Enzymes"/>
</dbReference>
<feature type="domain" description="Beta-glucuronidase C-terminal" evidence="2">
    <location>
        <begin position="418"/>
        <end position="513"/>
    </location>
</feature>
<dbReference type="OrthoDB" id="2796951at2759"/>
<dbReference type="PROSITE" id="PS51257">
    <property type="entry name" value="PROKAR_LIPOPROTEIN"/>
    <property type="match status" value="1"/>
</dbReference>
<dbReference type="InterPro" id="IPR013780">
    <property type="entry name" value="Glyco_hydro_b"/>
</dbReference>
<feature type="signal peptide" evidence="1">
    <location>
        <begin position="1"/>
        <end position="18"/>
    </location>
</feature>
<sequence>MRVSPLLARLAAPALAAAACLDPIERVPLVIPGAQPPFAKLADPALSSFSLEFQYWPVYAGNATGQPNHYVNNLLSNLGNRTGTTPAVRVGGTSENTAVVNTSLQVWNPAQLKEVFGPFVTRSTTLIGKDWYALAGNLPVGTELTFGLNLYNDSQVAAQTKMLAEAFQGSRRSLTKDVTLKYIQIGNEPNFYFFNATEFADHWRTLAQTVMRNIKMGGDKNPAFWVGSEVIAEEFGPPFQLTGTLDAGILDDKNVSEIAPVLEEHLYSGSSGRGAVPGGPPPGTLMDKQSIRGNLSLLYNGVLNVESYNKTYYLGETNTYGRQAIFGLSNTGESAIWTVDYMLKAAAMGIKRVYLHSTPNRLFAVFQPGWGFTNGTGIERPHIMPMYNGLLVVNEMIGSSGRSKIAEIENGNAGLSTYGVWEQNKLKKLVLINSNVFTEASAARSAFNVTLGGRNVGRQATVKRLSIPYTNSTSGITWAGQSFETESGVPSGHPKEENMNGATVTVAASEVVLVQFK</sequence>
<dbReference type="InterPro" id="IPR031728">
    <property type="entry name" value="GlcAase_C"/>
</dbReference>
<keyword evidence="4" id="KW-1185">Reference proteome</keyword>
<name>A0A168G9Y0_CORDF</name>
<evidence type="ECO:0000256" key="1">
    <source>
        <dbReference type="SAM" id="SignalP"/>
    </source>
</evidence>
<dbReference type="PANTHER" id="PTHR36183">
    <property type="entry name" value="BETA-GLUCURONIDASE"/>
    <property type="match status" value="1"/>
</dbReference>
<evidence type="ECO:0000313" key="3">
    <source>
        <dbReference type="EMBL" id="OAA76217.1"/>
    </source>
</evidence>
<reference evidence="3 4" key="1">
    <citation type="journal article" date="2016" name="Genome Biol. Evol.">
        <title>Divergent and convergent evolution of fungal pathogenicity.</title>
        <authorList>
            <person name="Shang Y."/>
            <person name="Xiao G."/>
            <person name="Zheng P."/>
            <person name="Cen K."/>
            <person name="Zhan S."/>
            <person name="Wang C."/>
        </authorList>
    </citation>
    <scope>NUCLEOTIDE SEQUENCE [LARGE SCALE GENOMIC DNA]</scope>
    <source>
        <strain evidence="3 4">RCEF 1005</strain>
    </source>
</reference>
<dbReference type="PANTHER" id="PTHR36183:SF2">
    <property type="entry name" value="BETA-GLUCURONIDASE C-TERMINAL DOMAIN-CONTAINING PROTEIN"/>
    <property type="match status" value="1"/>
</dbReference>
<accession>A0A168G9Y0</accession>
<dbReference type="Pfam" id="PF16862">
    <property type="entry name" value="Glyco_hydro_79C"/>
    <property type="match status" value="1"/>
</dbReference>
<dbReference type="Proteomes" id="UP000076881">
    <property type="component" value="Unassembled WGS sequence"/>
</dbReference>
<dbReference type="InterPro" id="IPR017853">
    <property type="entry name" value="GH"/>
</dbReference>
<comment type="caution">
    <text evidence="3">The sequence shown here is derived from an EMBL/GenBank/DDBJ whole genome shotgun (WGS) entry which is preliminary data.</text>
</comment>
<gene>
    <name evidence="3" type="ORF">LEL_05901</name>
</gene>
<evidence type="ECO:0000259" key="2">
    <source>
        <dbReference type="Pfam" id="PF16862"/>
    </source>
</evidence>
<feature type="chain" id="PRO_5007897160" description="Beta-glucuronidase C-terminal domain-containing protein" evidence="1">
    <location>
        <begin position="19"/>
        <end position="517"/>
    </location>
</feature>
<dbReference type="EMBL" id="AZHF01000004">
    <property type="protein sequence ID" value="OAA76217.1"/>
    <property type="molecule type" value="Genomic_DNA"/>
</dbReference>
<dbReference type="SUPFAM" id="SSF51445">
    <property type="entry name" value="(Trans)glycosidases"/>
    <property type="match status" value="1"/>
</dbReference>